<evidence type="ECO:0000256" key="1">
    <source>
        <dbReference type="SAM" id="SignalP"/>
    </source>
</evidence>
<name>A0A553HPV3_9PEZI</name>
<accession>A0A553HPV3</accession>
<protein>
    <submittedName>
        <fullName evidence="2">Uncharacterized protein</fullName>
    </submittedName>
</protein>
<comment type="caution">
    <text evidence="2">The sequence shown here is derived from an EMBL/GenBank/DDBJ whole genome shotgun (WGS) entry which is preliminary data.</text>
</comment>
<feature type="chain" id="PRO_5022167085" evidence="1">
    <location>
        <begin position="21"/>
        <end position="212"/>
    </location>
</feature>
<dbReference type="EMBL" id="VFLP01000060">
    <property type="protein sequence ID" value="TRX89960.1"/>
    <property type="molecule type" value="Genomic_DNA"/>
</dbReference>
<sequence>MRSQLSTVLLGLGIAATAQAQTPNLHQDGPFALRVKGQARNSSIDGYLHTVDVGPVLIQKPIQYEAISSPPAGNLTYQFYFNYTGFSQSEGNEVGFFLSDPDLETVSNSGLYGRPLSLQYSAGSNVAYALTGNGAASSIGFNQDNKTFLNILFDDSTFVPGQQPPVGNFDFYNWAICWQFFARVYMPSLSWITYGPSHNPTCERVDLIKVAL</sequence>
<keyword evidence="3" id="KW-1185">Reference proteome</keyword>
<dbReference type="STRING" id="2512241.A0A553HPV3"/>
<dbReference type="AlphaFoldDB" id="A0A553HPV3"/>
<proteinExistence type="predicted"/>
<evidence type="ECO:0000313" key="2">
    <source>
        <dbReference type="EMBL" id="TRX89960.1"/>
    </source>
</evidence>
<feature type="signal peptide" evidence="1">
    <location>
        <begin position="1"/>
        <end position="20"/>
    </location>
</feature>
<organism evidence="2 3">
    <name type="scientific">Xylaria flabelliformis</name>
    <dbReference type="NCBI Taxonomy" id="2512241"/>
    <lineage>
        <taxon>Eukaryota</taxon>
        <taxon>Fungi</taxon>
        <taxon>Dikarya</taxon>
        <taxon>Ascomycota</taxon>
        <taxon>Pezizomycotina</taxon>
        <taxon>Sordariomycetes</taxon>
        <taxon>Xylariomycetidae</taxon>
        <taxon>Xylariales</taxon>
        <taxon>Xylariaceae</taxon>
        <taxon>Xylaria</taxon>
    </lineage>
</organism>
<reference evidence="3" key="1">
    <citation type="submission" date="2019-06" db="EMBL/GenBank/DDBJ databases">
        <title>Draft genome sequence of the griseofulvin-producing fungus Xylaria cubensis strain G536.</title>
        <authorList>
            <person name="Mead M.E."/>
            <person name="Raja H.A."/>
            <person name="Steenwyk J.L."/>
            <person name="Knowles S.L."/>
            <person name="Oberlies N.H."/>
            <person name="Rokas A."/>
        </authorList>
    </citation>
    <scope>NUCLEOTIDE SEQUENCE [LARGE SCALE GENOMIC DNA]</scope>
    <source>
        <strain evidence="3">G536</strain>
    </source>
</reference>
<dbReference type="Proteomes" id="UP000319160">
    <property type="component" value="Unassembled WGS sequence"/>
</dbReference>
<gene>
    <name evidence="2" type="ORF">FHL15_009061</name>
</gene>
<dbReference type="OrthoDB" id="3515453at2759"/>
<keyword evidence="1" id="KW-0732">Signal</keyword>
<evidence type="ECO:0000313" key="3">
    <source>
        <dbReference type="Proteomes" id="UP000319160"/>
    </source>
</evidence>